<keyword evidence="3" id="KW-0285">Flavoprotein</keyword>
<protein>
    <submittedName>
        <fullName evidence="9">GMC family oxidoreductase</fullName>
    </submittedName>
</protein>
<dbReference type="Pfam" id="PF01266">
    <property type="entry name" value="DAO"/>
    <property type="match status" value="1"/>
</dbReference>
<evidence type="ECO:0000256" key="2">
    <source>
        <dbReference type="ARBA" id="ARBA00010790"/>
    </source>
</evidence>
<dbReference type="GO" id="GO:0016614">
    <property type="term" value="F:oxidoreductase activity, acting on CH-OH group of donors"/>
    <property type="evidence" value="ECO:0007669"/>
    <property type="project" value="InterPro"/>
</dbReference>
<evidence type="ECO:0000256" key="1">
    <source>
        <dbReference type="ARBA" id="ARBA00001974"/>
    </source>
</evidence>
<organism evidence="9 10">
    <name type="scientific">Ralstonia solanacearum</name>
    <name type="common">Pseudomonas solanacearum</name>
    <dbReference type="NCBI Taxonomy" id="305"/>
    <lineage>
        <taxon>Bacteria</taxon>
        <taxon>Pseudomonadati</taxon>
        <taxon>Pseudomonadota</taxon>
        <taxon>Betaproteobacteria</taxon>
        <taxon>Burkholderiales</taxon>
        <taxon>Burkholderiaceae</taxon>
        <taxon>Ralstonia</taxon>
        <taxon>Ralstonia solanacearum species complex</taxon>
    </lineage>
</organism>
<dbReference type="RefSeq" id="WP_184850624.1">
    <property type="nucleotide sequence ID" value="NZ_JABZEH010000001.1"/>
</dbReference>
<accession>A0AAE3NJQ9</accession>
<dbReference type="Proteomes" id="UP001143674">
    <property type="component" value="Unassembled WGS sequence"/>
</dbReference>
<dbReference type="InterPro" id="IPR006076">
    <property type="entry name" value="FAD-dep_OxRdtase"/>
</dbReference>
<proteinExistence type="inferred from homology"/>
<name>A0AAE3NJQ9_RALSL</name>
<evidence type="ECO:0000259" key="6">
    <source>
        <dbReference type="Pfam" id="PF00732"/>
    </source>
</evidence>
<evidence type="ECO:0000313" key="10">
    <source>
        <dbReference type="Proteomes" id="UP001143674"/>
    </source>
</evidence>
<dbReference type="GO" id="GO:0050660">
    <property type="term" value="F:flavin adenine dinucleotide binding"/>
    <property type="evidence" value="ECO:0007669"/>
    <property type="project" value="InterPro"/>
</dbReference>
<dbReference type="SUPFAM" id="SSF51905">
    <property type="entry name" value="FAD/NAD(P)-binding domain"/>
    <property type="match status" value="1"/>
</dbReference>
<evidence type="ECO:0000256" key="4">
    <source>
        <dbReference type="ARBA" id="ARBA00022827"/>
    </source>
</evidence>
<comment type="cofactor">
    <cofactor evidence="1">
        <name>FAD</name>
        <dbReference type="ChEBI" id="CHEBI:57692"/>
    </cofactor>
</comment>
<dbReference type="InterPro" id="IPR000172">
    <property type="entry name" value="GMC_OxRdtase_N"/>
</dbReference>
<gene>
    <name evidence="9" type="ORF">LBW55_15500</name>
</gene>
<keyword evidence="5" id="KW-0560">Oxidoreductase</keyword>
<comment type="caution">
    <text evidence="9">The sequence shown here is derived from an EMBL/GenBank/DDBJ whole genome shotgun (WGS) entry which is preliminary data.</text>
</comment>
<dbReference type="SUPFAM" id="SSF54373">
    <property type="entry name" value="FAD-linked reductases, C-terminal domain"/>
    <property type="match status" value="1"/>
</dbReference>
<evidence type="ECO:0000256" key="3">
    <source>
        <dbReference type="ARBA" id="ARBA00022630"/>
    </source>
</evidence>
<dbReference type="InterPro" id="IPR051473">
    <property type="entry name" value="P2Ox-like"/>
</dbReference>
<comment type="similarity">
    <text evidence="2">Belongs to the GMC oxidoreductase family.</text>
</comment>
<dbReference type="InterPro" id="IPR007867">
    <property type="entry name" value="GMC_OxRtase_C"/>
</dbReference>
<reference evidence="9" key="1">
    <citation type="submission" date="2021-09" db="EMBL/GenBank/DDBJ databases">
        <title>Genomic analysis of Ralstonia spp.</title>
        <authorList>
            <person name="Aburjaile F."/>
            <person name="Ariute J.C."/>
            <person name="Pais A.K.L."/>
            <person name="Albuquerque G.M.R."/>
            <person name="Silva A.M.F."/>
            <person name="Brenig B."/>
            <person name="Azevedo V."/>
            <person name="Matiuzzi M."/>
            <person name="Ramos R."/>
            <person name="Goes-Neto A."/>
            <person name="Soares S."/>
            <person name="Iseppon A.M.B."/>
            <person name="Souza E."/>
            <person name="Gama M."/>
        </authorList>
    </citation>
    <scope>NUCLEOTIDE SEQUENCE</scope>
    <source>
        <strain evidence="9">B4</strain>
    </source>
</reference>
<dbReference type="InterPro" id="IPR036188">
    <property type="entry name" value="FAD/NAD-bd_sf"/>
</dbReference>
<sequence>MADTRRADQADIVVVGSGVAGALVAYELARAGKSVLMLEAGPRLPRWEIVERFRNQADKMDFMAPYPSTPWAPHPEYGPSPNDYLVLKGEHKFDSQYIRAVGGTTWHWAASTWRFLPNDFKLRSVYGIARDWPLQYDDLERDYGRAEAALGVWGPNDEDLGSPRSQPYPMVPLPLSFNERTIKEALNAHDPAFHVVTEPVARNSRPYDGRPTCCGNNNCMPICPIGAMYNGIVHVEKAEQAGARLIENAVVYKLEVGAGRRIVAAHYKDPKGVDHRVEGKWFVLAANGIETPKLMLMSISEAFPRGVGNRSDMVGRNLMDHPGTGVGFYADRKLWPGRGPQEMTSLIGFRDGPFRAMQAGKKLHLSNISRIEQETARIFKAGKLLKPAELDARIRDQAARYVQFDSFHEILPLPENRIVPSATETDALGIPRPEITYRIDDYVKRSAVHTREVYATAAKVLGGTDVQFHDDFAPNNHITGATIMGADPKDSVVDKDCRTFDHPNLFISSSATMPTVGTVNVTLTIAALALRIADRLKKEA</sequence>
<keyword evidence="4" id="KW-0274">FAD</keyword>
<evidence type="ECO:0000313" key="9">
    <source>
        <dbReference type="EMBL" id="MDB0523006.1"/>
    </source>
</evidence>
<feature type="domain" description="Glucose-methanol-choline oxidoreductase N-terminal" evidence="6">
    <location>
        <begin position="236"/>
        <end position="322"/>
    </location>
</feature>
<dbReference type="EMBL" id="JAIVEX010000007">
    <property type="protein sequence ID" value="MDB0523006.1"/>
    <property type="molecule type" value="Genomic_DNA"/>
</dbReference>
<dbReference type="AlphaFoldDB" id="A0AAE3NJQ9"/>
<dbReference type="PANTHER" id="PTHR42784:SF1">
    <property type="entry name" value="PYRANOSE 2-OXIDASE"/>
    <property type="match status" value="1"/>
</dbReference>
<evidence type="ECO:0000256" key="5">
    <source>
        <dbReference type="ARBA" id="ARBA00023002"/>
    </source>
</evidence>
<evidence type="ECO:0000259" key="7">
    <source>
        <dbReference type="Pfam" id="PF01266"/>
    </source>
</evidence>
<dbReference type="Pfam" id="PF05199">
    <property type="entry name" value="GMC_oxred_C"/>
    <property type="match status" value="1"/>
</dbReference>
<dbReference type="Pfam" id="PF00732">
    <property type="entry name" value="GMC_oxred_N"/>
    <property type="match status" value="1"/>
</dbReference>
<dbReference type="Gene3D" id="3.50.50.60">
    <property type="entry name" value="FAD/NAD(P)-binding domain"/>
    <property type="match status" value="2"/>
</dbReference>
<feature type="domain" description="Glucose-methanol-choline oxidoreductase C-terminal" evidence="8">
    <location>
        <begin position="426"/>
        <end position="529"/>
    </location>
</feature>
<evidence type="ECO:0000259" key="8">
    <source>
        <dbReference type="Pfam" id="PF05199"/>
    </source>
</evidence>
<dbReference type="PANTHER" id="PTHR42784">
    <property type="entry name" value="PYRANOSE 2-OXIDASE"/>
    <property type="match status" value="1"/>
</dbReference>
<feature type="domain" description="FAD dependent oxidoreductase" evidence="7">
    <location>
        <begin position="11"/>
        <end position="44"/>
    </location>
</feature>